<evidence type="ECO:0000256" key="12">
    <source>
        <dbReference type="ARBA" id="ARBA00025185"/>
    </source>
</evidence>
<comment type="subcellular location">
    <subcellularLocation>
        <location evidence="1">Cytoplasm</location>
    </subcellularLocation>
</comment>
<dbReference type="FunFam" id="1.10.60.10:FF:000004">
    <property type="entry name" value="DtxR family transcriptional regulator"/>
    <property type="match status" value="1"/>
</dbReference>
<dbReference type="GO" id="GO:0046983">
    <property type="term" value="F:protein dimerization activity"/>
    <property type="evidence" value="ECO:0007669"/>
    <property type="project" value="InterPro"/>
</dbReference>
<dbReference type="SUPFAM" id="SSF50037">
    <property type="entry name" value="C-terminal domain of transcriptional repressors"/>
    <property type="match status" value="1"/>
</dbReference>
<keyword evidence="6" id="KW-0678">Repressor</keyword>
<dbReference type="Proteomes" id="UP000315400">
    <property type="component" value="Unassembled WGS sequence"/>
</dbReference>
<dbReference type="Gene3D" id="1.10.60.10">
    <property type="entry name" value="Iron dependent repressor, metal binding and dimerisation domain"/>
    <property type="match status" value="1"/>
</dbReference>
<dbReference type="EMBL" id="VIFK01000235">
    <property type="protein sequence ID" value="TQE98283.1"/>
    <property type="molecule type" value="Genomic_DNA"/>
</dbReference>
<evidence type="ECO:0000256" key="6">
    <source>
        <dbReference type="ARBA" id="ARBA00022491"/>
    </source>
</evidence>
<dbReference type="InterPro" id="IPR007167">
    <property type="entry name" value="Fe-transptr_FeoA-like"/>
</dbReference>
<feature type="domain" description="HTH dtxR-type" evidence="14">
    <location>
        <begin position="5"/>
        <end position="69"/>
    </location>
</feature>
<keyword evidence="5" id="KW-0963">Cytoplasm</keyword>
<evidence type="ECO:0000256" key="9">
    <source>
        <dbReference type="ARBA" id="ARBA00023159"/>
    </source>
</evidence>
<dbReference type="SUPFAM" id="SSF46785">
    <property type="entry name" value="Winged helix' DNA-binding domain"/>
    <property type="match status" value="1"/>
</dbReference>
<evidence type="ECO:0000256" key="10">
    <source>
        <dbReference type="ARBA" id="ARBA00023163"/>
    </source>
</evidence>
<dbReference type="InterPro" id="IPR036390">
    <property type="entry name" value="WH_DNA-bd_sf"/>
</dbReference>
<gene>
    <name evidence="15" type="ORF">FKY71_14650</name>
</gene>
<evidence type="ECO:0000256" key="3">
    <source>
        <dbReference type="ARBA" id="ARBA00011738"/>
    </source>
</evidence>
<comment type="similarity">
    <text evidence="2">Belongs to the DtxR/MntR family.</text>
</comment>
<dbReference type="InterPro" id="IPR022687">
    <property type="entry name" value="HTH_DTXR"/>
</dbReference>
<comment type="subunit">
    <text evidence="3">Homodimer.</text>
</comment>
<evidence type="ECO:0000256" key="11">
    <source>
        <dbReference type="ARBA" id="ARBA00023211"/>
    </source>
</evidence>
<dbReference type="GO" id="GO:0003677">
    <property type="term" value="F:DNA binding"/>
    <property type="evidence" value="ECO:0007669"/>
    <property type="project" value="UniProtKB-KW"/>
</dbReference>
<evidence type="ECO:0000256" key="4">
    <source>
        <dbReference type="ARBA" id="ARBA00022386"/>
    </source>
</evidence>
<dbReference type="GO" id="GO:0005737">
    <property type="term" value="C:cytoplasm"/>
    <property type="evidence" value="ECO:0007669"/>
    <property type="project" value="UniProtKB-SubCell"/>
</dbReference>
<dbReference type="GO" id="GO:0046914">
    <property type="term" value="F:transition metal ion binding"/>
    <property type="evidence" value="ECO:0007669"/>
    <property type="project" value="InterPro"/>
</dbReference>
<reference evidence="15 16" key="1">
    <citation type="submission" date="2019-06" db="EMBL/GenBank/DDBJ databases">
        <title>Metagenome assembled Genome of Spiribacter salinus SL48-SHIP from the microbial mat of Salt Lake 48 (Novosibirsk region, Russia).</title>
        <authorList>
            <person name="Shipova A."/>
            <person name="Rozanov A.S."/>
            <person name="Bryanskaya A.V."/>
            <person name="Peltek S.E."/>
        </authorList>
    </citation>
    <scope>NUCLEOTIDE SEQUENCE [LARGE SCALE GENOMIC DNA]</scope>
    <source>
        <strain evidence="15">SL48-SHIP-2</strain>
    </source>
</reference>
<dbReference type="AlphaFoldDB" id="A0A540VQ60"/>
<dbReference type="InterPro" id="IPR022689">
    <property type="entry name" value="Iron_dep_repressor"/>
</dbReference>
<evidence type="ECO:0000259" key="14">
    <source>
        <dbReference type="PROSITE" id="PS50944"/>
    </source>
</evidence>
<dbReference type="InterPro" id="IPR001367">
    <property type="entry name" value="Fe_dep_repressor"/>
</dbReference>
<dbReference type="SUPFAM" id="SSF47979">
    <property type="entry name" value="Iron-dependent repressor protein, dimerization domain"/>
    <property type="match status" value="1"/>
</dbReference>
<dbReference type="PANTHER" id="PTHR33238">
    <property type="entry name" value="IRON (METAL) DEPENDENT REPRESSOR, DTXR FAMILY"/>
    <property type="match status" value="1"/>
</dbReference>
<evidence type="ECO:0000256" key="7">
    <source>
        <dbReference type="ARBA" id="ARBA00023015"/>
    </source>
</evidence>
<evidence type="ECO:0000256" key="1">
    <source>
        <dbReference type="ARBA" id="ARBA00004496"/>
    </source>
</evidence>
<dbReference type="InterPro" id="IPR050536">
    <property type="entry name" value="DtxR_MntR_Metal-Reg"/>
</dbReference>
<dbReference type="InterPro" id="IPR036388">
    <property type="entry name" value="WH-like_DNA-bd_sf"/>
</dbReference>
<keyword evidence="8" id="KW-0238">DNA-binding</keyword>
<dbReference type="InterPro" id="IPR036421">
    <property type="entry name" value="Fe_dep_repressor_sf"/>
</dbReference>
<evidence type="ECO:0000256" key="2">
    <source>
        <dbReference type="ARBA" id="ARBA00007871"/>
    </source>
</evidence>
<comment type="caution">
    <text evidence="15">The sequence shown here is derived from an EMBL/GenBank/DDBJ whole genome shotgun (WGS) entry which is preliminary data.</text>
</comment>
<accession>A0A540VQ60</accession>
<keyword evidence="10" id="KW-0804">Transcription</keyword>
<dbReference type="Pfam" id="PF01325">
    <property type="entry name" value="Fe_dep_repress"/>
    <property type="match status" value="1"/>
</dbReference>
<proteinExistence type="inferred from homology"/>
<organism evidence="15 16">
    <name type="scientific">Spiribacter salinus</name>
    <dbReference type="NCBI Taxonomy" id="1335746"/>
    <lineage>
        <taxon>Bacteria</taxon>
        <taxon>Pseudomonadati</taxon>
        <taxon>Pseudomonadota</taxon>
        <taxon>Gammaproteobacteria</taxon>
        <taxon>Chromatiales</taxon>
        <taxon>Ectothiorhodospiraceae</taxon>
        <taxon>Spiribacter</taxon>
    </lineage>
</organism>
<dbReference type="GO" id="GO:0003700">
    <property type="term" value="F:DNA-binding transcription factor activity"/>
    <property type="evidence" value="ECO:0007669"/>
    <property type="project" value="InterPro"/>
</dbReference>
<evidence type="ECO:0000256" key="5">
    <source>
        <dbReference type="ARBA" id="ARBA00022490"/>
    </source>
</evidence>
<keyword evidence="11" id="KW-0464">Manganese</keyword>
<dbReference type="InterPro" id="IPR008988">
    <property type="entry name" value="Transcriptional_repressor_C"/>
</dbReference>
<keyword evidence="7" id="KW-0805">Transcription regulation</keyword>
<dbReference type="Pfam" id="PF02742">
    <property type="entry name" value="Fe_dep_repr_C"/>
    <property type="match status" value="1"/>
</dbReference>
<dbReference type="SMART" id="SM00899">
    <property type="entry name" value="FeoA"/>
    <property type="match status" value="1"/>
</dbReference>
<evidence type="ECO:0000256" key="13">
    <source>
        <dbReference type="ARBA" id="ARBA00032593"/>
    </source>
</evidence>
<evidence type="ECO:0000256" key="8">
    <source>
        <dbReference type="ARBA" id="ARBA00023125"/>
    </source>
</evidence>
<dbReference type="Gene3D" id="1.10.10.10">
    <property type="entry name" value="Winged helix-like DNA-binding domain superfamily/Winged helix DNA-binding domain"/>
    <property type="match status" value="1"/>
</dbReference>
<comment type="function">
    <text evidence="12">In the presence of manganese, represses expression of mntH and mntS. Up-regulates expression of mntP.</text>
</comment>
<dbReference type="Pfam" id="PF04023">
    <property type="entry name" value="FeoA"/>
    <property type="match status" value="1"/>
</dbReference>
<protein>
    <recommendedName>
        <fullName evidence="4">Transcriptional regulator MntR</fullName>
    </recommendedName>
    <alternativeName>
        <fullName evidence="13">Manganese transport regulator</fullName>
    </alternativeName>
</protein>
<dbReference type="PROSITE" id="PS50944">
    <property type="entry name" value="HTH_DTXR"/>
    <property type="match status" value="1"/>
</dbReference>
<dbReference type="SMART" id="SM00529">
    <property type="entry name" value="HTH_DTXR"/>
    <property type="match status" value="1"/>
</dbReference>
<sequence length="221" mass="24968">MKPELSEAQENYLKLIFQLSEPLEAGQMVSALDLAGELEVKPASVTNMLKRLAGLKLIDYKPYYGARLTSSGEMIALEVLRHHRLLELYLSEVLGFGWEEVHDEAERLEHVISEQLEAKIAEKLGHPTHDPHGDPIPSVELELPENSHRRLLTSLESGTACRIARVTAQDSDTLNMLSRLNLVLKAELHIINQERSGVRLQVQQDRFLLPVELASKIWVEL</sequence>
<keyword evidence="9" id="KW-0010">Activator</keyword>
<name>A0A540VQ60_9GAMM</name>
<evidence type="ECO:0000313" key="15">
    <source>
        <dbReference type="EMBL" id="TQE98283.1"/>
    </source>
</evidence>
<dbReference type="PANTHER" id="PTHR33238:SF11">
    <property type="entry name" value="TRANSCRIPTIONAL REGULATOR MNTR"/>
    <property type="match status" value="1"/>
</dbReference>
<evidence type="ECO:0000313" key="16">
    <source>
        <dbReference type="Proteomes" id="UP000315400"/>
    </source>
</evidence>